<dbReference type="GO" id="GO:0003690">
    <property type="term" value="F:double-stranded DNA binding"/>
    <property type="evidence" value="ECO:0007669"/>
    <property type="project" value="TreeGrafter"/>
</dbReference>
<evidence type="ECO:0000259" key="3">
    <source>
        <dbReference type="Pfam" id="PF03281"/>
    </source>
</evidence>
<sequence>MTGRGRATGAKSKQSTANPAQSTSYTKGRGKQSPQHDTKGRGESEQKITPSGDIGINETKTCSPVSGAPGSSSRGLPPPKSSGDVKPKKLKPELPKVESRPRRAETVKCKKTNSPGTNAAASSGSVSPQVRTRGNRNVKPEADRTNATTPLDGPSSHEKKKEKACTKKCDKGASANKVLLSTLAKLRIKTAARTEAASVINEIVDTVVKHMKQKSEYFRDVKTVSTGSYYENVKISDPDEFDVMLALPVDRVELHKFDSDGAFYSVALKRTPRDNPLRCFLNEDNTIAASRMLSEFRDHVKQAVDAFPGVKVERKKKGCPAVTLLIKQHDRQIGLDVVLSLEVHSSWPEFTHDGFGIESWLGTKVKKDFKLKPFYLVPKFSGKGSEERDGVYAKDVWRISFSHVEKAILKNHGQAKTCCETEGNKCCRKPCLKLMKYLLQQLKQKHQNELSKFFSYLCKTTLLHACATRMHDSDWEMANLSHCFQQLLQDFEGYLRQGHLPNFFIPSHNLLSSGHDKKSCQFLANCIEYQRNNGFPIFEERL</sequence>
<dbReference type="PANTHER" id="PTHR10656:SF35">
    <property type="entry name" value="CYCLIC GMP-AMP SYNTHASE"/>
    <property type="match status" value="1"/>
</dbReference>
<dbReference type="Proteomes" id="UP000829720">
    <property type="component" value="Unassembled WGS sequence"/>
</dbReference>
<feature type="region of interest" description="Disordered" evidence="2">
    <location>
        <begin position="1"/>
        <end position="163"/>
    </location>
</feature>
<evidence type="ECO:0000313" key="5">
    <source>
        <dbReference type="EMBL" id="KAI1894773.1"/>
    </source>
</evidence>
<feature type="domain" description="Mab-21-like HhH/H2TH-like" evidence="4">
    <location>
        <begin position="427"/>
        <end position="528"/>
    </location>
</feature>
<dbReference type="EMBL" id="JAERUA010000010">
    <property type="protein sequence ID" value="KAI1894773.1"/>
    <property type="molecule type" value="Genomic_DNA"/>
</dbReference>
<dbReference type="SMART" id="SM01265">
    <property type="entry name" value="Mab-21"/>
    <property type="match status" value="1"/>
</dbReference>
<organism evidence="5 6">
    <name type="scientific">Albula goreensis</name>
    <dbReference type="NCBI Taxonomy" id="1534307"/>
    <lineage>
        <taxon>Eukaryota</taxon>
        <taxon>Metazoa</taxon>
        <taxon>Chordata</taxon>
        <taxon>Craniata</taxon>
        <taxon>Vertebrata</taxon>
        <taxon>Euteleostomi</taxon>
        <taxon>Actinopterygii</taxon>
        <taxon>Neopterygii</taxon>
        <taxon>Teleostei</taxon>
        <taxon>Albuliformes</taxon>
        <taxon>Albulidae</taxon>
        <taxon>Albula</taxon>
    </lineage>
</organism>
<dbReference type="GO" id="GO:0071360">
    <property type="term" value="P:cellular response to exogenous dsRNA"/>
    <property type="evidence" value="ECO:0007669"/>
    <property type="project" value="TreeGrafter"/>
</dbReference>
<comment type="caution">
    <text evidence="5">The sequence shown here is derived from an EMBL/GenBank/DDBJ whole genome shotgun (WGS) entry which is preliminary data.</text>
</comment>
<dbReference type="GO" id="GO:0061501">
    <property type="term" value="F:2',3'-cyclic GMP-AMP synthase activity"/>
    <property type="evidence" value="ECO:0007669"/>
    <property type="project" value="TreeGrafter"/>
</dbReference>
<feature type="compositionally biased region" description="Polar residues" evidence="2">
    <location>
        <begin position="112"/>
        <end position="132"/>
    </location>
</feature>
<dbReference type="Gene3D" id="1.10.1410.40">
    <property type="match status" value="1"/>
</dbReference>
<feature type="compositionally biased region" description="Basic and acidic residues" evidence="2">
    <location>
        <begin position="83"/>
        <end position="108"/>
    </location>
</feature>
<evidence type="ECO:0000256" key="1">
    <source>
        <dbReference type="ARBA" id="ARBA00008307"/>
    </source>
</evidence>
<dbReference type="Gene3D" id="3.30.460.90">
    <property type="match status" value="1"/>
</dbReference>
<dbReference type="PANTHER" id="PTHR10656">
    <property type="entry name" value="CELL FATE DETERMINING PROTEIN MAB21-RELATED"/>
    <property type="match status" value="1"/>
</dbReference>
<proteinExistence type="inferred from homology"/>
<feature type="domain" description="Mab-21-like nucleotidyltransferase" evidence="3">
    <location>
        <begin position="229"/>
        <end position="411"/>
    </location>
</feature>
<dbReference type="GO" id="GO:0003682">
    <property type="term" value="F:chromatin binding"/>
    <property type="evidence" value="ECO:0007669"/>
    <property type="project" value="TreeGrafter"/>
</dbReference>
<dbReference type="GO" id="GO:0006974">
    <property type="term" value="P:DNA damage response"/>
    <property type="evidence" value="ECO:0007669"/>
    <property type="project" value="TreeGrafter"/>
</dbReference>
<feature type="compositionally biased region" description="Basic and acidic residues" evidence="2">
    <location>
        <begin position="34"/>
        <end position="46"/>
    </location>
</feature>
<dbReference type="GO" id="GO:0035861">
    <property type="term" value="C:site of double-strand break"/>
    <property type="evidence" value="ECO:0007669"/>
    <property type="project" value="TreeGrafter"/>
</dbReference>
<feature type="compositionally biased region" description="Polar residues" evidence="2">
    <location>
        <begin position="11"/>
        <end position="26"/>
    </location>
</feature>
<dbReference type="GO" id="GO:0032481">
    <property type="term" value="P:positive regulation of type I interferon production"/>
    <property type="evidence" value="ECO:0007669"/>
    <property type="project" value="TreeGrafter"/>
</dbReference>
<keyword evidence="6" id="KW-1185">Reference proteome</keyword>
<evidence type="ECO:0000256" key="2">
    <source>
        <dbReference type="SAM" id="MobiDB-lite"/>
    </source>
</evidence>
<dbReference type="GO" id="GO:2000042">
    <property type="term" value="P:negative regulation of double-strand break repair via homologous recombination"/>
    <property type="evidence" value="ECO:0007669"/>
    <property type="project" value="TreeGrafter"/>
</dbReference>
<gene>
    <name evidence="5" type="ORF">AGOR_G00119190</name>
</gene>
<protein>
    <recommendedName>
        <fullName evidence="7">Cyclic GMP-AMP synthase</fullName>
    </recommendedName>
</protein>
<dbReference type="OrthoDB" id="6054650at2759"/>
<feature type="compositionally biased region" description="Polar residues" evidence="2">
    <location>
        <begin position="58"/>
        <end position="74"/>
    </location>
</feature>
<dbReference type="AlphaFoldDB" id="A0A8T3DBV7"/>
<dbReference type="InterPro" id="IPR046903">
    <property type="entry name" value="Mab-21-like_nuc_Trfase"/>
</dbReference>
<dbReference type="Pfam" id="PF03281">
    <property type="entry name" value="Mab-21"/>
    <property type="match status" value="1"/>
</dbReference>
<accession>A0A8T3DBV7</accession>
<dbReference type="GO" id="GO:0002230">
    <property type="term" value="P:positive regulation of defense response to virus by host"/>
    <property type="evidence" value="ECO:0007669"/>
    <property type="project" value="TreeGrafter"/>
</dbReference>
<dbReference type="Pfam" id="PF20266">
    <property type="entry name" value="Mab-21_C"/>
    <property type="match status" value="1"/>
</dbReference>
<reference evidence="5" key="1">
    <citation type="submission" date="2021-01" db="EMBL/GenBank/DDBJ databases">
        <authorList>
            <person name="Zahm M."/>
            <person name="Roques C."/>
            <person name="Cabau C."/>
            <person name="Klopp C."/>
            <person name="Donnadieu C."/>
            <person name="Jouanno E."/>
            <person name="Lampietro C."/>
            <person name="Louis A."/>
            <person name="Herpin A."/>
            <person name="Echchiki A."/>
            <person name="Berthelot C."/>
            <person name="Parey E."/>
            <person name="Roest-Crollius H."/>
            <person name="Braasch I."/>
            <person name="Postlethwait J."/>
            <person name="Bobe J."/>
            <person name="Montfort J."/>
            <person name="Bouchez O."/>
            <person name="Begum T."/>
            <person name="Mejri S."/>
            <person name="Adams A."/>
            <person name="Chen W.-J."/>
            <person name="Guiguen Y."/>
        </authorList>
    </citation>
    <scope>NUCLEOTIDE SEQUENCE</scope>
    <source>
        <tissue evidence="5">Blood</tissue>
    </source>
</reference>
<dbReference type="InterPro" id="IPR024810">
    <property type="entry name" value="MAB21L/cGLR"/>
</dbReference>
<dbReference type="GO" id="GO:0002218">
    <property type="term" value="P:activation of innate immune response"/>
    <property type="evidence" value="ECO:0007669"/>
    <property type="project" value="TreeGrafter"/>
</dbReference>
<name>A0A8T3DBV7_9TELE</name>
<dbReference type="InterPro" id="IPR046906">
    <property type="entry name" value="Mab-21_HhH/H2TH-like"/>
</dbReference>
<dbReference type="FunFam" id="1.10.1410.40:FF:000007">
    <property type="entry name" value="Cyclic GMP-AMP synthase"/>
    <property type="match status" value="1"/>
</dbReference>
<evidence type="ECO:0000313" key="6">
    <source>
        <dbReference type="Proteomes" id="UP000829720"/>
    </source>
</evidence>
<dbReference type="GO" id="GO:0038001">
    <property type="term" value="P:paracrine signaling"/>
    <property type="evidence" value="ECO:0007669"/>
    <property type="project" value="TreeGrafter"/>
</dbReference>
<dbReference type="GO" id="GO:0005829">
    <property type="term" value="C:cytosol"/>
    <property type="evidence" value="ECO:0007669"/>
    <property type="project" value="TreeGrafter"/>
</dbReference>
<evidence type="ECO:0000259" key="4">
    <source>
        <dbReference type="Pfam" id="PF20266"/>
    </source>
</evidence>
<dbReference type="GO" id="GO:0005634">
    <property type="term" value="C:nucleus"/>
    <property type="evidence" value="ECO:0007669"/>
    <property type="project" value="TreeGrafter"/>
</dbReference>
<comment type="similarity">
    <text evidence="1">Belongs to the mab-21 family.</text>
</comment>
<evidence type="ECO:0008006" key="7">
    <source>
        <dbReference type="Google" id="ProtNLM"/>
    </source>
</evidence>